<dbReference type="AlphaFoldDB" id="A0AAE1LQS0"/>
<protein>
    <submittedName>
        <fullName evidence="2">PiggyBac transposable element-derived protein 4</fullName>
    </submittedName>
</protein>
<reference evidence="2" key="2">
    <citation type="journal article" date="2023" name="BMC Genomics">
        <title>Pest status, molecular evolution, and epigenetic factors derived from the genome assembly of Frankliniella fusca, a thysanopteran phytovirus vector.</title>
        <authorList>
            <person name="Catto M.A."/>
            <person name="Labadie P.E."/>
            <person name="Jacobson A.L."/>
            <person name="Kennedy G.G."/>
            <person name="Srinivasan R."/>
            <person name="Hunt B.G."/>
        </authorList>
    </citation>
    <scope>NUCLEOTIDE SEQUENCE</scope>
    <source>
        <strain evidence="2">PL_HMW_Pooled</strain>
    </source>
</reference>
<sequence>MTPYEVYSQFLTEETTRKNRGRNEQRLSGPQVRCARVKRWVPTDTDELRVFFGIIILMGVVRMPEIPHYWSHKKSDLYLCPLISMQRHEKGQAPDDVSKRLYKLDDLIPDLTQNFQAVITPGRELVIVIDESMISARNRLSFRQYIPSKAQKYGIKLYKLCSVSSYTLNIRCTLAIAQWSRTCSTPTL</sequence>
<feature type="domain" description="PiggyBac transposable element-derived protein" evidence="1">
    <location>
        <begin position="3"/>
        <end position="174"/>
    </location>
</feature>
<dbReference type="EMBL" id="JAHWGI010001378">
    <property type="protein sequence ID" value="KAK3929136.1"/>
    <property type="molecule type" value="Genomic_DNA"/>
</dbReference>
<name>A0AAE1LQS0_9NEOP</name>
<evidence type="ECO:0000259" key="1">
    <source>
        <dbReference type="Pfam" id="PF13843"/>
    </source>
</evidence>
<comment type="caution">
    <text evidence="2">The sequence shown here is derived from an EMBL/GenBank/DDBJ whole genome shotgun (WGS) entry which is preliminary data.</text>
</comment>
<dbReference type="InterPro" id="IPR029526">
    <property type="entry name" value="PGBD"/>
</dbReference>
<evidence type="ECO:0000313" key="3">
    <source>
        <dbReference type="Proteomes" id="UP001219518"/>
    </source>
</evidence>
<dbReference type="PANTHER" id="PTHR46599">
    <property type="entry name" value="PIGGYBAC TRANSPOSABLE ELEMENT-DERIVED PROTEIN 4"/>
    <property type="match status" value="1"/>
</dbReference>
<gene>
    <name evidence="2" type="ORF">KUF71_002857</name>
</gene>
<accession>A0AAE1LQS0</accession>
<dbReference type="PANTHER" id="PTHR46599:SF3">
    <property type="entry name" value="PIGGYBAC TRANSPOSABLE ELEMENT-DERIVED PROTEIN 4"/>
    <property type="match status" value="1"/>
</dbReference>
<proteinExistence type="predicted"/>
<organism evidence="2 3">
    <name type="scientific">Frankliniella fusca</name>
    <dbReference type="NCBI Taxonomy" id="407009"/>
    <lineage>
        <taxon>Eukaryota</taxon>
        <taxon>Metazoa</taxon>
        <taxon>Ecdysozoa</taxon>
        <taxon>Arthropoda</taxon>
        <taxon>Hexapoda</taxon>
        <taxon>Insecta</taxon>
        <taxon>Pterygota</taxon>
        <taxon>Neoptera</taxon>
        <taxon>Paraneoptera</taxon>
        <taxon>Thysanoptera</taxon>
        <taxon>Terebrantia</taxon>
        <taxon>Thripoidea</taxon>
        <taxon>Thripidae</taxon>
        <taxon>Frankliniella</taxon>
    </lineage>
</organism>
<keyword evidence="3" id="KW-1185">Reference proteome</keyword>
<dbReference type="Proteomes" id="UP001219518">
    <property type="component" value="Unassembled WGS sequence"/>
</dbReference>
<evidence type="ECO:0000313" key="2">
    <source>
        <dbReference type="EMBL" id="KAK3929136.1"/>
    </source>
</evidence>
<reference evidence="2" key="1">
    <citation type="submission" date="2021-07" db="EMBL/GenBank/DDBJ databases">
        <authorList>
            <person name="Catto M.A."/>
            <person name="Jacobson A."/>
            <person name="Kennedy G."/>
            <person name="Labadie P."/>
            <person name="Hunt B.G."/>
            <person name="Srinivasan R."/>
        </authorList>
    </citation>
    <scope>NUCLEOTIDE SEQUENCE</scope>
    <source>
        <strain evidence="2">PL_HMW_Pooled</strain>
        <tissue evidence="2">Head</tissue>
    </source>
</reference>
<dbReference type="Pfam" id="PF13843">
    <property type="entry name" value="DDE_Tnp_1_7"/>
    <property type="match status" value="1"/>
</dbReference>